<dbReference type="AlphaFoldDB" id="A0A520KGU0"/>
<sequence>MNKMIIIPLASKIHSNYENIFKIFKEKLENYNILDIIDSEDKLNDKIEIIKNSFPIFLILTGGTSPLASIIINKCNIKKGLILAHSKNNSLASAISIRNKINSRIYLLDNEIDKAIKIIKALSKLISIKIGIVSENLPNDVNKIKELLNCNIELINYDEIKIEEKLDYNLIKNIDIEDTNEDLLKKAIGIYTSIKKIIEERKINALAIDCFPFLIKYKITPCLAVSLLNDEGIITACEADLRSLFLMLIINSLYNIPSWIANIALVKENKVVFSHCTIATKLAEKCKLVNHYESNYPYSLSCKLKNGFYSILSIDRNFEKIAIIKANLLESGMIRNDMCRTQAFFEINLKDFHNVALSNHHIIVPFDIEDDLKELANILGIKLLNYERLIH</sequence>
<evidence type="ECO:0000256" key="2">
    <source>
        <dbReference type="ARBA" id="ARBA00023277"/>
    </source>
</evidence>
<evidence type="ECO:0008006" key="5">
    <source>
        <dbReference type="Google" id="ProtNLM"/>
    </source>
</evidence>
<dbReference type="PANTHER" id="PTHR36120">
    <property type="entry name" value="FUCOSE ISOMERASE"/>
    <property type="match status" value="1"/>
</dbReference>
<proteinExistence type="predicted"/>
<reference evidence="3 4" key="1">
    <citation type="journal article" date="2019" name="Nat. Microbiol.">
        <title>Wide diversity of methane and short-chain alkane metabolisms in uncultured archaea.</title>
        <authorList>
            <person name="Borrel G."/>
            <person name="Adam P.S."/>
            <person name="McKay L.J."/>
            <person name="Chen L.X."/>
            <person name="Sierra-Garcia I.N."/>
            <person name="Sieber C.M."/>
            <person name="Letourneur Q."/>
            <person name="Ghozlane A."/>
            <person name="Andersen G.L."/>
            <person name="Li W.J."/>
            <person name="Hallam S.J."/>
            <person name="Muyzer G."/>
            <person name="de Oliveira V.M."/>
            <person name="Inskeep W.P."/>
            <person name="Banfield J.F."/>
            <person name="Gribaldo S."/>
        </authorList>
    </citation>
    <scope>NUCLEOTIDE SEQUENCE [LARGE SCALE GENOMIC DNA]</scope>
    <source>
        <strain evidence="3">Verst-YHS</strain>
    </source>
</reference>
<evidence type="ECO:0000313" key="4">
    <source>
        <dbReference type="Proteomes" id="UP000316080"/>
    </source>
</evidence>
<evidence type="ECO:0000313" key="3">
    <source>
        <dbReference type="EMBL" id="RZN57102.1"/>
    </source>
</evidence>
<accession>A0A520KGU0</accession>
<dbReference type="PANTHER" id="PTHR36120:SF2">
    <property type="entry name" value="FUCOSE ISOMERASE"/>
    <property type="match status" value="1"/>
</dbReference>
<keyword evidence="1" id="KW-0413">Isomerase</keyword>
<comment type="caution">
    <text evidence="3">The sequence shown here is derived from an EMBL/GenBank/DDBJ whole genome shotgun (WGS) entry which is preliminary data.</text>
</comment>
<name>A0A520KGU0_9CREN</name>
<evidence type="ECO:0000256" key="1">
    <source>
        <dbReference type="ARBA" id="ARBA00023235"/>
    </source>
</evidence>
<keyword evidence="2" id="KW-0119">Carbohydrate metabolism</keyword>
<dbReference type="EMBL" id="RXIH01000012">
    <property type="protein sequence ID" value="RZN57102.1"/>
    <property type="molecule type" value="Genomic_DNA"/>
</dbReference>
<dbReference type="GO" id="GO:0005996">
    <property type="term" value="P:monosaccharide metabolic process"/>
    <property type="evidence" value="ECO:0007669"/>
    <property type="project" value="InterPro"/>
</dbReference>
<dbReference type="GO" id="GO:0005737">
    <property type="term" value="C:cytoplasm"/>
    <property type="evidence" value="ECO:0007669"/>
    <property type="project" value="InterPro"/>
</dbReference>
<dbReference type="GO" id="GO:0016861">
    <property type="term" value="F:intramolecular oxidoreductase activity, interconverting aldoses and ketoses"/>
    <property type="evidence" value="ECO:0007669"/>
    <property type="project" value="InterPro"/>
</dbReference>
<organism evidence="3 4">
    <name type="scientific">Thermoproteota archaeon</name>
    <dbReference type="NCBI Taxonomy" id="2056631"/>
    <lineage>
        <taxon>Archaea</taxon>
        <taxon>Thermoproteota</taxon>
    </lineage>
</organism>
<gene>
    <name evidence="3" type="ORF">EF809_01530</name>
</gene>
<protein>
    <recommendedName>
        <fullName evidence="5">Fucose isomerase</fullName>
    </recommendedName>
</protein>
<dbReference type="Proteomes" id="UP000316080">
    <property type="component" value="Unassembled WGS sequence"/>
</dbReference>
<dbReference type="SUPFAM" id="SSF53743">
    <property type="entry name" value="FucI/AraA N-terminal and middle domains"/>
    <property type="match status" value="1"/>
</dbReference>
<dbReference type="InterPro" id="IPR009015">
    <property type="entry name" value="Fucose_isomerase_N/cen_sf"/>
</dbReference>